<name>A0AAV8EM09_9POAL</name>
<evidence type="ECO:0000313" key="4">
    <source>
        <dbReference type="Proteomes" id="UP001140206"/>
    </source>
</evidence>
<feature type="transmembrane region" description="Helical" evidence="1">
    <location>
        <begin position="81"/>
        <end position="103"/>
    </location>
</feature>
<evidence type="ECO:0000256" key="2">
    <source>
        <dbReference type="SAM" id="SignalP"/>
    </source>
</evidence>
<protein>
    <submittedName>
        <fullName evidence="3">Protein NRT1/ PTR FAMILY 2.3</fullName>
    </submittedName>
</protein>
<keyword evidence="1" id="KW-0472">Membrane</keyword>
<dbReference type="EMBL" id="JAMFTS010000003">
    <property type="protein sequence ID" value="KAJ4779192.1"/>
    <property type="molecule type" value="Genomic_DNA"/>
</dbReference>
<keyword evidence="4" id="KW-1185">Reference proteome</keyword>
<dbReference type="PANTHER" id="PTHR11654">
    <property type="entry name" value="OLIGOPEPTIDE TRANSPORTER-RELATED"/>
    <property type="match status" value="1"/>
</dbReference>
<dbReference type="InterPro" id="IPR036259">
    <property type="entry name" value="MFS_trans_sf"/>
</dbReference>
<dbReference type="SUPFAM" id="SSF103473">
    <property type="entry name" value="MFS general substrate transporter"/>
    <property type="match status" value="1"/>
</dbReference>
<feature type="chain" id="PRO_5043821201" evidence="2">
    <location>
        <begin position="19"/>
        <end position="122"/>
    </location>
</feature>
<sequence length="122" mass="13332">MSALWLVLPIALAGAAEALYFPGQVRLFSEKFPKALKNSSTGMVAVLTALGLKLSTAFLSVIRHVTTWLPDDLNSSRLEKVYWVIAILATINFGIYLVCAKFYKYKSTNGTENVSVDEIAAS</sequence>
<evidence type="ECO:0000256" key="1">
    <source>
        <dbReference type="SAM" id="Phobius"/>
    </source>
</evidence>
<proteinExistence type="predicted"/>
<organism evidence="3 4">
    <name type="scientific">Rhynchospora pubera</name>
    <dbReference type="NCBI Taxonomy" id="906938"/>
    <lineage>
        <taxon>Eukaryota</taxon>
        <taxon>Viridiplantae</taxon>
        <taxon>Streptophyta</taxon>
        <taxon>Embryophyta</taxon>
        <taxon>Tracheophyta</taxon>
        <taxon>Spermatophyta</taxon>
        <taxon>Magnoliopsida</taxon>
        <taxon>Liliopsida</taxon>
        <taxon>Poales</taxon>
        <taxon>Cyperaceae</taxon>
        <taxon>Cyperoideae</taxon>
        <taxon>Rhynchosporeae</taxon>
        <taxon>Rhynchospora</taxon>
    </lineage>
</organism>
<reference evidence="3" key="1">
    <citation type="submission" date="2022-08" db="EMBL/GenBank/DDBJ databases">
        <authorList>
            <person name="Marques A."/>
        </authorList>
    </citation>
    <scope>NUCLEOTIDE SEQUENCE</scope>
    <source>
        <strain evidence="3">RhyPub2mFocal</strain>
        <tissue evidence="3">Leaves</tissue>
    </source>
</reference>
<feature type="transmembrane region" description="Helical" evidence="1">
    <location>
        <begin position="42"/>
        <end position="61"/>
    </location>
</feature>
<gene>
    <name evidence="3" type="ORF">LUZ62_063449</name>
</gene>
<dbReference type="AlphaFoldDB" id="A0AAV8EM09"/>
<dbReference type="Gene3D" id="1.20.1250.20">
    <property type="entry name" value="MFS general substrate transporter like domains"/>
    <property type="match status" value="1"/>
</dbReference>
<accession>A0AAV8EM09</accession>
<keyword evidence="1" id="KW-1133">Transmembrane helix</keyword>
<keyword evidence="2" id="KW-0732">Signal</keyword>
<keyword evidence="1" id="KW-0812">Transmembrane</keyword>
<feature type="signal peptide" evidence="2">
    <location>
        <begin position="1"/>
        <end position="18"/>
    </location>
</feature>
<dbReference type="Proteomes" id="UP001140206">
    <property type="component" value="Chromosome 3"/>
</dbReference>
<evidence type="ECO:0000313" key="3">
    <source>
        <dbReference type="EMBL" id="KAJ4779192.1"/>
    </source>
</evidence>
<comment type="caution">
    <text evidence="3">The sequence shown here is derived from an EMBL/GenBank/DDBJ whole genome shotgun (WGS) entry which is preliminary data.</text>
</comment>